<name>A0A855Y2L6_9BACL</name>
<dbReference type="AlphaFoldDB" id="A0A855Y2L6"/>
<evidence type="ECO:0000313" key="2">
    <source>
        <dbReference type="Proteomes" id="UP000247078"/>
    </source>
</evidence>
<gene>
    <name evidence="1" type="ORF">DET56_110119</name>
</gene>
<proteinExistence type="predicted"/>
<evidence type="ECO:0000313" key="1">
    <source>
        <dbReference type="EMBL" id="PWW36680.1"/>
    </source>
</evidence>
<reference evidence="1 2" key="1">
    <citation type="submission" date="2018-05" db="EMBL/GenBank/DDBJ databases">
        <title>Freshwater and sediment microbial communities from various areas in North America, analyzing microbe dynamics in response to fracking.</title>
        <authorList>
            <person name="Lamendella R."/>
        </authorList>
    </citation>
    <scope>NUCLEOTIDE SEQUENCE [LARGE SCALE GENOMIC DNA]</scope>
    <source>
        <strain evidence="1 2">DB-3</strain>
    </source>
</reference>
<sequence length="61" mass="6976">MKIKVFLRTKFIPGEHLFVFIEGLDYPLNPVSSHHSYARGPCVDERIMATLDSRTINRGSN</sequence>
<accession>A0A855Y2L6</accession>
<dbReference type="EMBL" id="QGTZ01000010">
    <property type="protein sequence ID" value="PWW36680.1"/>
    <property type="molecule type" value="Genomic_DNA"/>
</dbReference>
<organism evidence="1 2">
    <name type="scientific">Paenibacillus pabuli</name>
    <dbReference type="NCBI Taxonomy" id="1472"/>
    <lineage>
        <taxon>Bacteria</taxon>
        <taxon>Bacillati</taxon>
        <taxon>Bacillota</taxon>
        <taxon>Bacilli</taxon>
        <taxon>Bacillales</taxon>
        <taxon>Paenibacillaceae</taxon>
        <taxon>Paenibacillus</taxon>
    </lineage>
</organism>
<comment type="caution">
    <text evidence="1">The sequence shown here is derived from an EMBL/GenBank/DDBJ whole genome shotgun (WGS) entry which is preliminary data.</text>
</comment>
<dbReference type="Proteomes" id="UP000247078">
    <property type="component" value="Unassembled WGS sequence"/>
</dbReference>
<protein>
    <submittedName>
        <fullName evidence="1">Uncharacterized protein</fullName>
    </submittedName>
</protein>